<sequence length="179" mass="19729">MEAISVGPWGCQEGTPFCHRINNGRIQKLLILYEGGFKSLTVKNATETTQSHVSVSSQNHQPVSVIKPQIQPANIIKNSDFRQPIDACWWDVFGDCEVEVISGSTGLGFDNENYVIVSKRKDSSCSIVQDIAGEVCVDGVYKVLAHVSVKGGNGEKFQMRATVQIKKEDSSWSFLHIGR</sequence>
<comment type="caution">
    <text evidence="1">The sequence shown here is derived from an EMBL/GenBank/DDBJ whole genome shotgun (WGS) entry which is preliminary data.</text>
</comment>
<evidence type="ECO:0000313" key="2">
    <source>
        <dbReference type="Proteomes" id="UP001418222"/>
    </source>
</evidence>
<evidence type="ECO:0000313" key="1">
    <source>
        <dbReference type="EMBL" id="KAK8947203.1"/>
    </source>
</evidence>
<keyword evidence="2" id="KW-1185">Reference proteome</keyword>
<reference evidence="1 2" key="1">
    <citation type="journal article" date="2022" name="Nat. Plants">
        <title>Genomes of leafy and leafless Platanthera orchids illuminate the evolution of mycoheterotrophy.</title>
        <authorList>
            <person name="Li M.H."/>
            <person name="Liu K.W."/>
            <person name="Li Z."/>
            <person name="Lu H.C."/>
            <person name="Ye Q.L."/>
            <person name="Zhang D."/>
            <person name="Wang J.Y."/>
            <person name="Li Y.F."/>
            <person name="Zhong Z.M."/>
            <person name="Liu X."/>
            <person name="Yu X."/>
            <person name="Liu D.K."/>
            <person name="Tu X.D."/>
            <person name="Liu B."/>
            <person name="Hao Y."/>
            <person name="Liao X.Y."/>
            <person name="Jiang Y.T."/>
            <person name="Sun W.H."/>
            <person name="Chen J."/>
            <person name="Chen Y.Q."/>
            <person name="Ai Y."/>
            <person name="Zhai J.W."/>
            <person name="Wu S.S."/>
            <person name="Zhou Z."/>
            <person name="Hsiao Y.Y."/>
            <person name="Wu W.L."/>
            <person name="Chen Y.Y."/>
            <person name="Lin Y.F."/>
            <person name="Hsu J.L."/>
            <person name="Li C.Y."/>
            <person name="Wang Z.W."/>
            <person name="Zhao X."/>
            <person name="Zhong W.Y."/>
            <person name="Ma X.K."/>
            <person name="Ma L."/>
            <person name="Huang J."/>
            <person name="Chen G.Z."/>
            <person name="Huang M.Z."/>
            <person name="Huang L."/>
            <person name="Peng D.H."/>
            <person name="Luo Y.B."/>
            <person name="Zou S.Q."/>
            <person name="Chen S.P."/>
            <person name="Lan S."/>
            <person name="Tsai W.C."/>
            <person name="Van de Peer Y."/>
            <person name="Liu Z.J."/>
        </authorList>
    </citation>
    <scope>NUCLEOTIDE SEQUENCE [LARGE SCALE GENOMIC DNA]</scope>
    <source>
        <strain evidence="1">Lor287</strain>
    </source>
</reference>
<dbReference type="Proteomes" id="UP001418222">
    <property type="component" value="Unassembled WGS sequence"/>
</dbReference>
<proteinExistence type="predicted"/>
<protein>
    <submittedName>
        <fullName evidence="1">Uncharacterized protein</fullName>
    </submittedName>
</protein>
<dbReference type="AlphaFoldDB" id="A0AAP0BQG5"/>
<organism evidence="1 2">
    <name type="scientific">Platanthera zijinensis</name>
    <dbReference type="NCBI Taxonomy" id="2320716"/>
    <lineage>
        <taxon>Eukaryota</taxon>
        <taxon>Viridiplantae</taxon>
        <taxon>Streptophyta</taxon>
        <taxon>Embryophyta</taxon>
        <taxon>Tracheophyta</taxon>
        <taxon>Spermatophyta</taxon>
        <taxon>Magnoliopsida</taxon>
        <taxon>Liliopsida</taxon>
        <taxon>Asparagales</taxon>
        <taxon>Orchidaceae</taxon>
        <taxon>Orchidoideae</taxon>
        <taxon>Orchideae</taxon>
        <taxon>Orchidinae</taxon>
        <taxon>Platanthera</taxon>
    </lineage>
</organism>
<name>A0AAP0BQG5_9ASPA</name>
<dbReference type="EMBL" id="JBBWWQ010000005">
    <property type="protein sequence ID" value="KAK8947203.1"/>
    <property type="molecule type" value="Genomic_DNA"/>
</dbReference>
<gene>
    <name evidence="1" type="ORF">KSP39_PZI006447</name>
</gene>
<dbReference type="Gene3D" id="2.60.120.260">
    <property type="entry name" value="Galactose-binding domain-like"/>
    <property type="match status" value="1"/>
</dbReference>
<dbReference type="InterPro" id="IPR008979">
    <property type="entry name" value="Galactose-bd-like_sf"/>
</dbReference>
<accession>A0AAP0BQG5</accession>
<dbReference type="SUPFAM" id="SSF49785">
    <property type="entry name" value="Galactose-binding domain-like"/>
    <property type="match status" value="1"/>
</dbReference>